<dbReference type="InterPro" id="IPR039513">
    <property type="entry name" value="PL-6"/>
</dbReference>
<evidence type="ECO:0008006" key="3">
    <source>
        <dbReference type="Google" id="ProtNLM"/>
    </source>
</evidence>
<dbReference type="AlphaFoldDB" id="A0A1L3JIS3"/>
<dbReference type="EMBL" id="CP018155">
    <property type="protein sequence ID" value="APG65040.1"/>
    <property type="molecule type" value="Genomic_DNA"/>
</dbReference>
<name>A0A1L3JIS3_9FLAO</name>
<keyword evidence="2" id="KW-1185">Reference proteome</keyword>
<dbReference type="RefSeq" id="WP_072555366.1">
    <property type="nucleotide sequence ID" value="NZ_CP018155.1"/>
</dbReference>
<dbReference type="Pfam" id="PF14592">
    <property type="entry name" value="Chondroitinas_B"/>
    <property type="match status" value="1"/>
</dbReference>
<protein>
    <recommendedName>
        <fullName evidence="3">Right handed beta helix domain-containing protein</fullName>
    </recommendedName>
</protein>
<organism evidence="1 2">
    <name type="scientific">Tenacibaculum todarodis</name>
    <dbReference type="NCBI Taxonomy" id="1850252"/>
    <lineage>
        <taxon>Bacteria</taxon>
        <taxon>Pseudomonadati</taxon>
        <taxon>Bacteroidota</taxon>
        <taxon>Flavobacteriia</taxon>
        <taxon>Flavobacteriales</taxon>
        <taxon>Flavobacteriaceae</taxon>
        <taxon>Tenacibaculum</taxon>
    </lineage>
</organism>
<dbReference type="Proteomes" id="UP000181898">
    <property type="component" value="Chromosome"/>
</dbReference>
<dbReference type="SUPFAM" id="SSF51126">
    <property type="entry name" value="Pectin lyase-like"/>
    <property type="match status" value="1"/>
</dbReference>
<dbReference type="STRING" id="1850252.LPB136_06565"/>
<proteinExistence type="predicted"/>
<reference evidence="1 2" key="1">
    <citation type="submission" date="2016-11" db="EMBL/GenBank/DDBJ databases">
        <title>Tenacibaculum sp. LPB0136, isolated from marine environment.</title>
        <authorList>
            <person name="Kim E."/>
            <person name="Yi H."/>
        </authorList>
    </citation>
    <scope>NUCLEOTIDE SEQUENCE [LARGE SCALE GENOMIC DNA]</scope>
    <source>
        <strain evidence="1 2">LPB0136</strain>
    </source>
</reference>
<dbReference type="KEGG" id="ten:LPB136_06565"/>
<gene>
    <name evidence="1" type="ORF">LPB136_06565</name>
</gene>
<accession>A0A1L3JIS3</accession>
<evidence type="ECO:0000313" key="2">
    <source>
        <dbReference type="Proteomes" id="UP000181898"/>
    </source>
</evidence>
<dbReference type="OrthoDB" id="6475864at2"/>
<dbReference type="InterPro" id="IPR011050">
    <property type="entry name" value="Pectin_lyase_fold/virulence"/>
</dbReference>
<dbReference type="InterPro" id="IPR006626">
    <property type="entry name" value="PbH1"/>
</dbReference>
<dbReference type="Gene3D" id="2.160.20.10">
    <property type="entry name" value="Single-stranded right-handed beta-helix, Pectin lyase-like"/>
    <property type="match status" value="1"/>
</dbReference>
<sequence length="433" mass="49380">MYNNFSYLIGLLLIFSFCSVPVKKEKCISFYDLDKVALNEGAVIYIEAGTYKDLSCKLKNKNFTKQVVIKPKKKGKVIIQGNSLLKLENCSNIKLEGFQFKNVAESTIVLSNSNNISIHNNFFNECGSYPTHAIIRMVNKVYNNTISNNTFNKSKAMCIAMFTKNISPIDSLNKNNLIYRNIFSNIASVKDAYPNAKTTNGMEAIMLGTGVGATLNYNLDNKVIENLFINIIGDRQEIISNKTSGNKILRNSFVNNLSGLTLRSGNNVLVKDNYFKKTKRGIRVFGENHIIENNFIEGADYAFRLPRTNSSKKVKYLEKGYQQQQKVAIINNKVLGINKAVINFNEGNSDFYAEDINFNQNTLYLKSKIKPVVYPSSRNKIDEYNNIIYNTVEEDFVFNKWISSFKSYKSYLSIEDKGCLWQKVELKLETYKN</sequence>
<dbReference type="SMART" id="SM00710">
    <property type="entry name" value="PbH1"/>
    <property type="match status" value="5"/>
</dbReference>
<dbReference type="InterPro" id="IPR012334">
    <property type="entry name" value="Pectin_lyas_fold"/>
</dbReference>
<evidence type="ECO:0000313" key="1">
    <source>
        <dbReference type="EMBL" id="APG65040.1"/>
    </source>
</evidence>